<proteinExistence type="inferred from homology"/>
<feature type="domain" description="Beta-lactamase class A catalytic" evidence="4">
    <location>
        <begin position="72"/>
        <end position="296"/>
    </location>
</feature>
<evidence type="ECO:0000259" key="4">
    <source>
        <dbReference type="Pfam" id="PF13354"/>
    </source>
</evidence>
<dbReference type="Pfam" id="PF13354">
    <property type="entry name" value="Beta-lactamase2"/>
    <property type="match status" value="1"/>
</dbReference>
<dbReference type="GO" id="GO:0030655">
    <property type="term" value="P:beta-lactam antibiotic catabolic process"/>
    <property type="evidence" value="ECO:0007669"/>
    <property type="project" value="InterPro"/>
</dbReference>
<evidence type="ECO:0000256" key="3">
    <source>
        <dbReference type="ARBA" id="ARBA00012865"/>
    </source>
</evidence>
<evidence type="ECO:0000313" key="5">
    <source>
        <dbReference type="EMBL" id="ADB41166.1"/>
    </source>
</evidence>
<dbReference type="GO" id="GO:0008800">
    <property type="term" value="F:beta-lactamase activity"/>
    <property type="evidence" value="ECO:0007669"/>
    <property type="project" value="UniProtKB-EC"/>
</dbReference>
<dbReference type="EC" id="3.5.2.6" evidence="3"/>
<evidence type="ECO:0000256" key="1">
    <source>
        <dbReference type="ARBA" id="ARBA00001526"/>
    </source>
</evidence>
<dbReference type="AlphaFoldDB" id="D2QDV0"/>
<dbReference type="Proteomes" id="UP000002028">
    <property type="component" value="Chromosome"/>
</dbReference>
<comment type="catalytic activity">
    <reaction evidence="1">
        <text>a beta-lactam + H2O = a substituted beta-amino acid</text>
        <dbReference type="Rhea" id="RHEA:20401"/>
        <dbReference type="ChEBI" id="CHEBI:15377"/>
        <dbReference type="ChEBI" id="CHEBI:35627"/>
        <dbReference type="ChEBI" id="CHEBI:140347"/>
        <dbReference type="EC" id="3.5.2.6"/>
    </reaction>
</comment>
<dbReference type="InterPro" id="IPR000871">
    <property type="entry name" value="Beta-lactam_class-A"/>
</dbReference>
<protein>
    <recommendedName>
        <fullName evidence="3">beta-lactamase</fullName>
        <ecNumber evidence="3">3.5.2.6</ecNumber>
    </recommendedName>
</protein>
<dbReference type="Gene3D" id="3.40.710.10">
    <property type="entry name" value="DD-peptidase/beta-lactamase superfamily"/>
    <property type="match status" value="1"/>
</dbReference>
<dbReference type="STRING" id="504472.Slin_5194"/>
<dbReference type="EMBL" id="CP001769">
    <property type="protein sequence ID" value="ADB41166.1"/>
    <property type="molecule type" value="Genomic_DNA"/>
</dbReference>
<dbReference type="KEGG" id="sli:Slin_5194"/>
<dbReference type="eggNOG" id="COG2367">
    <property type="taxonomic scope" value="Bacteria"/>
</dbReference>
<accession>D2QDV0</accession>
<gene>
    <name evidence="5" type="ordered locus">Slin_5194</name>
</gene>
<dbReference type="PANTHER" id="PTHR35333">
    <property type="entry name" value="BETA-LACTAMASE"/>
    <property type="match status" value="1"/>
</dbReference>
<dbReference type="HOGENOM" id="CLU_031960_9_0_10"/>
<reference evidence="5 6" key="1">
    <citation type="journal article" date="2010" name="Stand. Genomic Sci.">
        <title>Complete genome sequence of Spirosoma linguale type strain (1).</title>
        <authorList>
            <person name="Lail K."/>
            <person name="Sikorski J."/>
            <person name="Saunders E."/>
            <person name="Lapidus A."/>
            <person name="Glavina Del Rio T."/>
            <person name="Copeland A."/>
            <person name="Tice H."/>
            <person name="Cheng J.-F."/>
            <person name="Lucas S."/>
            <person name="Nolan M."/>
            <person name="Bruce D."/>
            <person name="Goodwin L."/>
            <person name="Pitluck S."/>
            <person name="Ivanova N."/>
            <person name="Mavromatis K."/>
            <person name="Ovchinnikova G."/>
            <person name="Pati A."/>
            <person name="Chen A."/>
            <person name="Palaniappan K."/>
            <person name="Land M."/>
            <person name="Hauser L."/>
            <person name="Chang Y.-J."/>
            <person name="Jeffries C.D."/>
            <person name="Chain P."/>
            <person name="Brettin T."/>
            <person name="Detter J.C."/>
            <person name="Schuetze A."/>
            <person name="Rohde M."/>
            <person name="Tindall B.J."/>
            <person name="Goeker M."/>
            <person name="Bristow J."/>
            <person name="Eisen J.A."/>
            <person name="Markowitz V."/>
            <person name="Hugenholtz P."/>
            <person name="Kyrpides N.C."/>
            <person name="Klenk H.-P."/>
            <person name="Chen F."/>
        </authorList>
    </citation>
    <scope>NUCLEOTIDE SEQUENCE [LARGE SCALE GENOMIC DNA]</scope>
    <source>
        <strain evidence="6">ATCC 33905 / DSM 74 / LMG 10896 / Claus 1</strain>
    </source>
</reference>
<dbReference type="SUPFAM" id="SSF56601">
    <property type="entry name" value="beta-lactamase/transpeptidase-like"/>
    <property type="match status" value="1"/>
</dbReference>
<dbReference type="InterPro" id="IPR045155">
    <property type="entry name" value="Beta-lactam_cat"/>
</dbReference>
<evidence type="ECO:0000256" key="2">
    <source>
        <dbReference type="ARBA" id="ARBA00009009"/>
    </source>
</evidence>
<name>D2QDV0_SPILD</name>
<keyword evidence="6" id="KW-1185">Reference proteome</keyword>
<evidence type="ECO:0000313" key="6">
    <source>
        <dbReference type="Proteomes" id="UP000002028"/>
    </source>
</evidence>
<organism evidence="5 6">
    <name type="scientific">Spirosoma linguale (strain ATCC 33905 / DSM 74 / LMG 10896 / Claus 1)</name>
    <dbReference type="NCBI Taxonomy" id="504472"/>
    <lineage>
        <taxon>Bacteria</taxon>
        <taxon>Pseudomonadati</taxon>
        <taxon>Bacteroidota</taxon>
        <taxon>Cytophagia</taxon>
        <taxon>Cytophagales</taxon>
        <taxon>Cytophagaceae</taxon>
        <taxon>Spirosoma</taxon>
    </lineage>
</organism>
<dbReference type="GO" id="GO:0046677">
    <property type="term" value="P:response to antibiotic"/>
    <property type="evidence" value="ECO:0007669"/>
    <property type="project" value="InterPro"/>
</dbReference>
<comment type="similarity">
    <text evidence="2">Belongs to the class-A beta-lactamase family.</text>
</comment>
<dbReference type="PANTHER" id="PTHR35333:SF3">
    <property type="entry name" value="BETA-LACTAMASE-TYPE TRANSPEPTIDASE FOLD CONTAINING PROTEIN"/>
    <property type="match status" value="1"/>
</dbReference>
<sequence length="323" mass="35992">MSRIDCIFGYMTRYRPAALRRRTKTRIIFLTIGLAFVSALWLPVAAQSRPTLAKLRQQIEQELSRHPGTFAVAFKDLKTGKELLIREHEVFHAASTMKTPVMIEVYKQAAQHKLALSDSMTITTDFKSIVDGSSYSLHAEQDSDTSIYKAVGTKRTLAALVYDMIIVSSNLATNMVIERVGAQNVTQTMRDLGAKDIQVRRGVEDSKAFAQGLNNTTTAYDLMVIFEKIARGKAVSPDASKAMITTLLDQKFNDAIPGKLPKDVKVAHKTGSITGVRHDSGIVFLPDGRKYVLVLLSKEIKDDKETIETMATVSQWIYDFVKQ</sequence>
<dbReference type="InterPro" id="IPR012338">
    <property type="entry name" value="Beta-lactam/transpept-like"/>
</dbReference>